<proteinExistence type="inferred from homology"/>
<dbReference type="Pfam" id="PF13561">
    <property type="entry name" value="adh_short_C2"/>
    <property type="match status" value="1"/>
</dbReference>
<evidence type="ECO:0000313" key="4">
    <source>
        <dbReference type="EMBL" id="KAF4205296.1"/>
    </source>
</evidence>
<dbReference type="Gene3D" id="3.40.50.2000">
    <property type="entry name" value="Glycogen Phosphorylase B"/>
    <property type="match status" value="1"/>
</dbReference>
<evidence type="ECO:0000256" key="3">
    <source>
        <dbReference type="ARBA" id="ARBA00023002"/>
    </source>
</evidence>
<dbReference type="EMBL" id="JAAAPU010000045">
    <property type="protein sequence ID" value="KAF4205296.1"/>
    <property type="molecule type" value="Genomic_DNA"/>
</dbReference>
<dbReference type="InterPro" id="IPR002347">
    <property type="entry name" value="SDR_fam"/>
</dbReference>
<dbReference type="PANTHER" id="PTHR43618:SF2">
    <property type="entry name" value="CHAIN DEHYDROGENASE, PUTATIVE (AFU_ORTHOLOGUE AFUA_6G06930)-RELATED"/>
    <property type="match status" value="1"/>
</dbReference>
<sequence length="485" mass="53663">MLRRMKLDPSTYTYRTYIVSSGDDFSAARAVEFETEWLKQSPKLSLPANGSNTAESYAIVTVPRARRVHQSYLTAPLSTLQCFYACLLVLRGRHPEQKSPLPRTNSPYPDVILTNGPATAVCMVLAAKLLRLSHYLGSLFNIKNRQDRDSSRSSHAKRSEDAPAPVYFQLRTIYVESWARVTTFSLSGRLLLPFADRFLVQWPDLAGKQAWRGMRKTEYAEYVYYYRYFEMTDDIAVSINHHTNSKAEVRGLGALVAQKYAAEGCNVAINYLSSKDVAEELASSLQTRYGVKAITIQGDASRRQDCSNAIKTTIAQLGGLDIVISNAGWTKMTTFSDLDAMDDDDWDRCWTTNVKSSWYLFKEALPTFNANPDGGVFIITSSTAAVTPSGSSIPYAVTKAAGLHLMKCLAQSQGSKVRVNAVVPALLLTEWGQRFPPEKIAAFKNKAVLGKLPEVEDAANAYVMLAQNSSMTGQSIQVDAGFAIK</sequence>
<dbReference type="InterPro" id="IPR052178">
    <property type="entry name" value="Sec_Metab_Biosynth_SDR"/>
</dbReference>
<dbReference type="Proteomes" id="UP000649114">
    <property type="component" value="Unassembled WGS sequence"/>
</dbReference>
<dbReference type="InterPro" id="IPR020904">
    <property type="entry name" value="Sc_DH/Rdtase_CS"/>
</dbReference>
<name>A0AAN6BPX2_ASPLE</name>
<comment type="caution">
    <text evidence="4">The sequence shown here is derived from an EMBL/GenBank/DDBJ whole genome shotgun (WGS) entry which is preliminary data.</text>
</comment>
<evidence type="ECO:0008006" key="6">
    <source>
        <dbReference type="Google" id="ProtNLM"/>
    </source>
</evidence>
<accession>A0AAN6BPX2</accession>
<gene>
    <name evidence="4" type="ORF">CNMCM8927_006432</name>
</gene>
<keyword evidence="2" id="KW-0521">NADP</keyword>
<dbReference type="AlphaFoldDB" id="A0AAN6BPX2"/>
<dbReference type="Pfam" id="PF08660">
    <property type="entry name" value="Alg14"/>
    <property type="match status" value="1"/>
</dbReference>
<reference evidence="4" key="1">
    <citation type="journal article" date="2020" name="bioRxiv">
        <title>Genomic and phenotypic heterogeneity of clinical isolates of the human pathogens Aspergillus fumigatus, Aspergillus lentulus and Aspergillus fumigatiaffinis.</title>
        <authorList>
            <person name="dos Santos R.A.C."/>
            <person name="Steenwyk J.L."/>
            <person name="Rivero-Menendez O."/>
            <person name="Mead M.E."/>
            <person name="Silva L.P."/>
            <person name="Bastos R.W."/>
            <person name="Alastruey-Izquierdo A."/>
            <person name="Goldman G.H."/>
            <person name="Rokas A."/>
        </authorList>
    </citation>
    <scope>NUCLEOTIDE SEQUENCE</scope>
    <source>
        <strain evidence="4">CNM-CM8927</strain>
    </source>
</reference>
<dbReference type="GO" id="GO:0044550">
    <property type="term" value="P:secondary metabolite biosynthetic process"/>
    <property type="evidence" value="ECO:0007669"/>
    <property type="project" value="UniProtKB-ARBA"/>
</dbReference>
<dbReference type="InterPro" id="IPR013969">
    <property type="entry name" value="Oligosacch_biosynth_Alg14"/>
</dbReference>
<dbReference type="PANTHER" id="PTHR43618">
    <property type="entry name" value="7-ALPHA-HYDROXYSTEROID DEHYDROGENASE"/>
    <property type="match status" value="1"/>
</dbReference>
<dbReference type="CDD" id="cd05233">
    <property type="entry name" value="SDR_c"/>
    <property type="match status" value="1"/>
</dbReference>
<dbReference type="SUPFAM" id="SSF51735">
    <property type="entry name" value="NAD(P)-binding Rossmann-fold domains"/>
    <property type="match status" value="1"/>
</dbReference>
<dbReference type="Gene3D" id="3.40.50.720">
    <property type="entry name" value="NAD(P)-binding Rossmann-like Domain"/>
    <property type="match status" value="1"/>
</dbReference>
<keyword evidence="3" id="KW-0560">Oxidoreductase</keyword>
<dbReference type="PROSITE" id="PS00061">
    <property type="entry name" value="ADH_SHORT"/>
    <property type="match status" value="1"/>
</dbReference>
<organism evidence="4 5">
    <name type="scientific">Aspergillus lentulus</name>
    <dbReference type="NCBI Taxonomy" id="293939"/>
    <lineage>
        <taxon>Eukaryota</taxon>
        <taxon>Fungi</taxon>
        <taxon>Dikarya</taxon>
        <taxon>Ascomycota</taxon>
        <taxon>Pezizomycotina</taxon>
        <taxon>Eurotiomycetes</taxon>
        <taxon>Eurotiomycetidae</taxon>
        <taxon>Eurotiales</taxon>
        <taxon>Aspergillaceae</taxon>
        <taxon>Aspergillus</taxon>
        <taxon>Aspergillus subgen. Fumigati</taxon>
    </lineage>
</organism>
<dbReference type="InterPro" id="IPR036291">
    <property type="entry name" value="NAD(P)-bd_dom_sf"/>
</dbReference>
<comment type="similarity">
    <text evidence="1">Belongs to the short-chain dehydrogenases/reductases (SDR) family.</text>
</comment>
<reference evidence="4" key="2">
    <citation type="submission" date="2020-04" db="EMBL/GenBank/DDBJ databases">
        <authorList>
            <person name="Santos R.A.C."/>
            <person name="Steenwyk J.L."/>
            <person name="Rivero-Menendez O."/>
            <person name="Mead M.E."/>
            <person name="Silva L.P."/>
            <person name="Bastos R.W."/>
            <person name="Alastruey-Izquierdo A."/>
            <person name="Goldman G.H."/>
            <person name="Rokas A."/>
        </authorList>
    </citation>
    <scope>NUCLEOTIDE SEQUENCE</scope>
    <source>
        <strain evidence="4">CNM-CM8927</strain>
    </source>
</reference>
<dbReference type="GO" id="GO:0016491">
    <property type="term" value="F:oxidoreductase activity"/>
    <property type="evidence" value="ECO:0007669"/>
    <property type="project" value="UniProtKB-KW"/>
</dbReference>
<evidence type="ECO:0000313" key="5">
    <source>
        <dbReference type="Proteomes" id="UP000649114"/>
    </source>
</evidence>
<evidence type="ECO:0000256" key="1">
    <source>
        <dbReference type="ARBA" id="ARBA00006484"/>
    </source>
</evidence>
<evidence type="ECO:0000256" key="2">
    <source>
        <dbReference type="ARBA" id="ARBA00022857"/>
    </source>
</evidence>
<protein>
    <recommendedName>
        <fullName evidence="6">UDP-N-acetylglucosamine transferase subunit ALG14</fullName>
    </recommendedName>
</protein>
<dbReference type="GO" id="GO:0006488">
    <property type="term" value="P:dolichol-linked oligosaccharide biosynthetic process"/>
    <property type="evidence" value="ECO:0007669"/>
    <property type="project" value="InterPro"/>
</dbReference>